<protein>
    <submittedName>
        <fullName evidence="3">LuxR C-terminal-related transcriptional regulator</fullName>
    </submittedName>
</protein>
<sequence>MFIFNLRSGVCNQTYLHGITLSLNEMLTHNPDWSYRLLCHGNPTHEKPHLTVLDFTSCTSLEQMRPDEYELLTNENGHRLLLLVHADQGKVIGPLIRDYTCSLLNIHEHIFQARDIVEASLCKRRYISPSIEQSRQRLPSIAEHIPFTNAETKVLEHMKKGKNGVQIAKLLFRSQKTISSHKRNIMKKLDVKDDFHLKVKILQCHI</sequence>
<dbReference type="CDD" id="cd06170">
    <property type="entry name" value="LuxR_C_like"/>
    <property type="match status" value="1"/>
</dbReference>
<dbReference type="SUPFAM" id="SSF46894">
    <property type="entry name" value="C-terminal effector domain of the bipartite response regulators"/>
    <property type="match status" value="1"/>
</dbReference>
<gene>
    <name evidence="3" type="ORF">ABFV38_18485</name>
</gene>
<evidence type="ECO:0000313" key="3">
    <source>
        <dbReference type="EMBL" id="XBM29869.1"/>
    </source>
</evidence>
<evidence type="ECO:0000259" key="2">
    <source>
        <dbReference type="PROSITE" id="PS50043"/>
    </source>
</evidence>
<dbReference type="PROSITE" id="PS50043">
    <property type="entry name" value="HTH_LUXR_2"/>
    <property type="match status" value="1"/>
</dbReference>
<dbReference type="InterPro" id="IPR000792">
    <property type="entry name" value="Tscrpt_reg_LuxR_C"/>
</dbReference>
<keyword evidence="1" id="KW-0238">DNA-binding</keyword>
<reference evidence="3" key="1">
    <citation type="submission" date="2024-05" db="EMBL/GenBank/DDBJ databases">
        <title>Copy number flexibility facilitates heteroresistance to increasing antibiotic pressure and threatens the beta-lactam pipeline.</title>
        <authorList>
            <person name="Choby J.E."/>
            <person name="Weiss D.S."/>
        </authorList>
    </citation>
    <scope>NUCLEOTIDE SEQUENCE</scope>
    <source>
        <strain evidence="3">Mu1197</strain>
    </source>
</reference>
<proteinExistence type="predicted"/>
<dbReference type="EMBL" id="CP157375">
    <property type="protein sequence ID" value="XBM29869.1"/>
    <property type="molecule type" value="Genomic_DNA"/>
</dbReference>
<dbReference type="AlphaFoldDB" id="A0AAU7FV36"/>
<name>A0AAU7FV36_9ENTR</name>
<dbReference type="GO" id="GO:0003677">
    <property type="term" value="F:DNA binding"/>
    <property type="evidence" value="ECO:0007669"/>
    <property type="project" value="UniProtKB-KW"/>
</dbReference>
<dbReference type="SMART" id="SM00421">
    <property type="entry name" value="HTH_LUXR"/>
    <property type="match status" value="1"/>
</dbReference>
<dbReference type="Pfam" id="PF00196">
    <property type="entry name" value="GerE"/>
    <property type="match status" value="1"/>
</dbReference>
<dbReference type="RefSeq" id="WP_348957744.1">
    <property type="nucleotide sequence ID" value="NZ_CP157375.1"/>
</dbReference>
<dbReference type="PRINTS" id="PR00038">
    <property type="entry name" value="HTHLUXR"/>
</dbReference>
<dbReference type="InterPro" id="IPR036388">
    <property type="entry name" value="WH-like_DNA-bd_sf"/>
</dbReference>
<dbReference type="InterPro" id="IPR016032">
    <property type="entry name" value="Sig_transdc_resp-reg_C-effctor"/>
</dbReference>
<dbReference type="Gene3D" id="1.10.10.10">
    <property type="entry name" value="Winged helix-like DNA-binding domain superfamily/Winged helix DNA-binding domain"/>
    <property type="match status" value="1"/>
</dbReference>
<accession>A0AAU7FV36</accession>
<organism evidence="3">
    <name type="scientific">Enterobacter cloacae complex sp. Mu1197</name>
    <dbReference type="NCBI Taxonomy" id="3152302"/>
    <lineage>
        <taxon>Bacteria</taxon>
        <taxon>Pseudomonadati</taxon>
        <taxon>Pseudomonadota</taxon>
        <taxon>Gammaproteobacteria</taxon>
        <taxon>Enterobacterales</taxon>
        <taxon>Enterobacteriaceae</taxon>
        <taxon>Enterobacter</taxon>
        <taxon>Enterobacter cloacae complex</taxon>
    </lineage>
</organism>
<dbReference type="GO" id="GO:0006355">
    <property type="term" value="P:regulation of DNA-templated transcription"/>
    <property type="evidence" value="ECO:0007669"/>
    <property type="project" value="InterPro"/>
</dbReference>
<feature type="domain" description="HTH luxR-type" evidence="2">
    <location>
        <begin position="140"/>
        <end position="205"/>
    </location>
</feature>
<evidence type="ECO:0000256" key="1">
    <source>
        <dbReference type="ARBA" id="ARBA00023125"/>
    </source>
</evidence>